<dbReference type="InterPro" id="IPR029277">
    <property type="entry name" value="SVWC_dom"/>
</dbReference>
<keyword evidence="6" id="KW-1185">Reference proteome</keyword>
<evidence type="ECO:0000256" key="1">
    <source>
        <dbReference type="ARBA" id="ARBA00004613"/>
    </source>
</evidence>
<evidence type="ECO:0000256" key="3">
    <source>
        <dbReference type="SAM" id="MobiDB-lite"/>
    </source>
</evidence>
<proteinExistence type="predicted"/>
<evidence type="ECO:0000313" key="5">
    <source>
        <dbReference type="EMBL" id="CAG2055825.1"/>
    </source>
</evidence>
<evidence type="ECO:0000259" key="4">
    <source>
        <dbReference type="Pfam" id="PF15430"/>
    </source>
</evidence>
<dbReference type="Proteomes" id="UP001153148">
    <property type="component" value="Unassembled WGS sequence"/>
</dbReference>
<organism evidence="5 6">
    <name type="scientific">Timema podura</name>
    <name type="common">Walking stick</name>
    <dbReference type="NCBI Taxonomy" id="61482"/>
    <lineage>
        <taxon>Eukaryota</taxon>
        <taxon>Metazoa</taxon>
        <taxon>Ecdysozoa</taxon>
        <taxon>Arthropoda</taxon>
        <taxon>Hexapoda</taxon>
        <taxon>Insecta</taxon>
        <taxon>Pterygota</taxon>
        <taxon>Neoptera</taxon>
        <taxon>Polyneoptera</taxon>
        <taxon>Phasmatodea</taxon>
        <taxon>Timematodea</taxon>
        <taxon>Timematoidea</taxon>
        <taxon>Timematidae</taxon>
        <taxon>Timema</taxon>
    </lineage>
</organism>
<gene>
    <name evidence="5" type="ORF">TPAB3V08_LOCUS2824</name>
</gene>
<evidence type="ECO:0000313" key="6">
    <source>
        <dbReference type="Proteomes" id="UP001153148"/>
    </source>
</evidence>
<dbReference type="EMBL" id="CAJPIN010002947">
    <property type="protein sequence ID" value="CAG2055825.1"/>
    <property type="molecule type" value="Genomic_DNA"/>
</dbReference>
<reference evidence="5" key="1">
    <citation type="submission" date="2021-03" db="EMBL/GenBank/DDBJ databases">
        <authorList>
            <person name="Tran Van P."/>
        </authorList>
    </citation>
    <scope>NUCLEOTIDE SEQUENCE</scope>
</reference>
<dbReference type="Pfam" id="PF15430">
    <property type="entry name" value="SVWC"/>
    <property type="match status" value="1"/>
</dbReference>
<name>A0ABN7NJ49_TIMPD</name>
<sequence>MPYRDICVCVGRGFPGRCYDVVLDMAFFPGEFWQRTKECVEYFCGNIHLNGAIALHTSVNWCSKMHVQSPCKLIPGNFTLQFPECFHPTEIRTSISPSSAVELNTTSALANYATETGNNESPKTLNEFDSTKILYAAAPKVKLADLSTPPQATAAKTGTVPQALLDKQK</sequence>
<accession>A0ABN7NJ49</accession>
<evidence type="ECO:0000256" key="2">
    <source>
        <dbReference type="ARBA" id="ARBA00022525"/>
    </source>
</evidence>
<protein>
    <recommendedName>
        <fullName evidence="4">Single domain-containing protein</fullName>
    </recommendedName>
</protein>
<feature type="region of interest" description="Disordered" evidence="3">
    <location>
        <begin position="147"/>
        <end position="169"/>
    </location>
</feature>
<comment type="caution">
    <text evidence="5">The sequence shown here is derived from an EMBL/GenBank/DDBJ whole genome shotgun (WGS) entry which is preliminary data.</text>
</comment>
<feature type="domain" description="Single" evidence="4">
    <location>
        <begin position="18"/>
        <end position="85"/>
    </location>
</feature>
<keyword evidence="2" id="KW-0964">Secreted</keyword>
<feature type="compositionally biased region" description="Polar residues" evidence="3">
    <location>
        <begin position="148"/>
        <end position="160"/>
    </location>
</feature>
<comment type="subcellular location">
    <subcellularLocation>
        <location evidence="1">Secreted</location>
    </subcellularLocation>
</comment>